<dbReference type="GeneID" id="115034050"/>
<accession>A0A8R2JS45</accession>
<dbReference type="EnsemblMetazoa" id="XM_029489265.1">
    <property type="protein sequence ID" value="XP_029345125.1"/>
    <property type="gene ID" value="LOC115034050"/>
</dbReference>
<proteinExistence type="predicted"/>
<sequence>MNCSRKYKNKSHLVRHIKYECGISGLFVCNYCNKSFKHSHHLKVIHEIITLTFLYE</sequence>
<dbReference type="Proteomes" id="UP000007819">
    <property type="component" value="Chromosome A2"/>
</dbReference>
<dbReference type="AlphaFoldDB" id="A0A8R2JS45"/>
<evidence type="ECO:0000313" key="2">
    <source>
        <dbReference type="EnsemblMetazoa" id="XP_029345125.1"/>
    </source>
</evidence>
<dbReference type="RefSeq" id="XP_029345125.1">
    <property type="nucleotide sequence ID" value="XM_029489265.1"/>
</dbReference>
<dbReference type="KEGG" id="api:115034050"/>
<evidence type="ECO:0000259" key="1">
    <source>
        <dbReference type="Pfam" id="PF00096"/>
    </source>
</evidence>
<evidence type="ECO:0000313" key="3">
    <source>
        <dbReference type="Proteomes" id="UP000007819"/>
    </source>
</evidence>
<reference evidence="3" key="1">
    <citation type="submission" date="2010-06" db="EMBL/GenBank/DDBJ databases">
        <authorList>
            <person name="Jiang H."/>
            <person name="Abraham K."/>
            <person name="Ali S."/>
            <person name="Alsbrooks S.L."/>
            <person name="Anim B.N."/>
            <person name="Anosike U.S."/>
            <person name="Attaway T."/>
            <person name="Bandaranaike D.P."/>
            <person name="Battles P.K."/>
            <person name="Bell S.N."/>
            <person name="Bell A.V."/>
            <person name="Beltran B."/>
            <person name="Bickham C."/>
            <person name="Bustamante Y."/>
            <person name="Caleb T."/>
            <person name="Canada A."/>
            <person name="Cardenas V."/>
            <person name="Carter K."/>
            <person name="Chacko J."/>
            <person name="Chandrabose M.N."/>
            <person name="Chavez D."/>
            <person name="Chavez A."/>
            <person name="Chen L."/>
            <person name="Chu H.-S."/>
            <person name="Claassen K.J."/>
            <person name="Cockrell R."/>
            <person name="Collins M."/>
            <person name="Cooper J.A."/>
            <person name="Cree A."/>
            <person name="Curry S.M."/>
            <person name="Da Y."/>
            <person name="Dao M.D."/>
            <person name="Das B."/>
            <person name="Davila M.-L."/>
            <person name="Davy-Carroll L."/>
            <person name="Denson S."/>
            <person name="Dinh H."/>
            <person name="Ebong V.E."/>
            <person name="Edwards J.R."/>
            <person name="Egan A."/>
            <person name="El-Daye J."/>
            <person name="Escobedo L."/>
            <person name="Fernandez S."/>
            <person name="Fernando P.R."/>
            <person name="Flagg N."/>
            <person name="Forbes L.D."/>
            <person name="Fowler R.G."/>
            <person name="Fu Q."/>
            <person name="Gabisi R.A."/>
            <person name="Ganer J."/>
            <person name="Garbino Pronczuk A."/>
            <person name="Garcia R.M."/>
            <person name="Garner T."/>
            <person name="Garrett T.E."/>
            <person name="Gonzalez D.A."/>
            <person name="Hamid H."/>
            <person name="Hawkins E.S."/>
            <person name="Hirani K."/>
            <person name="Hogues M.E."/>
            <person name="Hollins B."/>
            <person name="Hsiao C.-H."/>
            <person name="Jabil R."/>
            <person name="James M.L."/>
            <person name="Jhangiani S.N."/>
            <person name="Johnson B."/>
            <person name="Johnson Q."/>
            <person name="Joshi V."/>
            <person name="Kalu J.B."/>
            <person name="Kam C."/>
            <person name="Kashfia A."/>
            <person name="Keebler J."/>
            <person name="Kisamo H."/>
            <person name="Kovar C.L."/>
            <person name="Lago L.A."/>
            <person name="Lai C.-Y."/>
            <person name="Laidlaw J."/>
            <person name="Lara F."/>
            <person name="Le T.-K."/>
            <person name="Lee S.L."/>
            <person name="Legall F.H."/>
            <person name="Lemon S.J."/>
            <person name="Lewis L.R."/>
            <person name="Li B."/>
            <person name="Liu Y."/>
            <person name="Liu Y.-S."/>
            <person name="Lopez J."/>
            <person name="Lozado R.J."/>
            <person name="Lu J."/>
            <person name="Madu R.C."/>
            <person name="Maheshwari M."/>
            <person name="Maheshwari R."/>
            <person name="Malloy K."/>
            <person name="Martinez E."/>
            <person name="Mathew T."/>
            <person name="Mercado I.C."/>
            <person name="Mercado C."/>
            <person name="Meyer B."/>
            <person name="Montgomery K."/>
            <person name="Morgan M.B."/>
            <person name="Munidasa M."/>
            <person name="Nazareth L.V."/>
            <person name="Nelson J."/>
            <person name="Ng B.M."/>
            <person name="Nguyen N.B."/>
            <person name="Nguyen P.Q."/>
            <person name="Nguyen T."/>
            <person name="Obregon M."/>
            <person name="Okwuonu G.O."/>
            <person name="Onwere C.G."/>
            <person name="Orozco G."/>
            <person name="Parra A."/>
            <person name="Patel S."/>
            <person name="Patil S."/>
            <person name="Perez A."/>
            <person name="Perez Y."/>
            <person name="Pham C."/>
            <person name="Primus E.L."/>
            <person name="Pu L.-L."/>
            <person name="Puazo M."/>
            <person name="Qin X."/>
            <person name="Quiroz J.B."/>
            <person name="Reese J."/>
            <person name="Richards S."/>
            <person name="Rives C.M."/>
            <person name="Robberts R."/>
            <person name="Ruiz S.J."/>
            <person name="Ruiz M.J."/>
            <person name="Santibanez J."/>
            <person name="Schneider B.W."/>
            <person name="Sisson I."/>
            <person name="Smith M."/>
            <person name="Sodergren E."/>
            <person name="Song X.-Z."/>
            <person name="Song B.B."/>
            <person name="Summersgill H."/>
            <person name="Thelus R."/>
            <person name="Thornton R.D."/>
            <person name="Trejos Z.Y."/>
            <person name="Usmani K."/>
            <person name="Vattathil S."/>
            <person name="Villasana D."/>
            <person name="Walker D.L."/>
            <person name="Wang S."/>
            <person name="Wang K."/>
            <person name="White C.S."/>
            <person name="Williams A.C."/>
            <person name="Williamson J."/>
            <person name="Wilson K."/>
            <person name="Woghiren I.O."/>
            <person name="Woodworth J.R."/>
            <person name="Worley K.C."/>
            <person name="Wright R.A."/>
            <person name="Wu W."/>
            <person name="Young L."/>
            <person name="Zhang L."/>
            <person name="Zhang J."/>
            <person name="Zhu Y."/>
            <person name="Muzny D.M."/>
            <person name="Weinstock G."/>
            <person name="Gibbs R.A."/>
        </authorList>
    </citation>
    <scope>NUCLEOTIDE SEQUENCE [LARGE SCALE GENOMIC DNA]</scope>
    <source>
        <strain evidence="3">LSR1</strain>
    </source>
</reference>
<dbReference type="Pfam" id="PF00096">
    <property type="entry name" value="zf-C2H2"/>
    <property type="match status" value="2"/>
</dbReference>
<protein>
    <recommendedName>
        <fullName evidence="1">C2H2-type domain-containing protein</fullName>
    </recommendedName>
</protein>
<keyword evidence="3" id="KW-1185">Reference proteome</keyword>
<feature type="domain" description="C2H2-type" evidence="1">
    <location>
        <begin position="27"/>
        <end position="43"/>
    </location>
</feature>
<reference evidence="2" key="2">
    <citation type="submission" date="2022-06" db="UniProtKB">
        <authorList>
            <consortium name="EnsemblMetazoa"/>
        </authorList>
    </citation>
    <scope>IDENTIFICATION</scope>
</reference>
<dbReference type="SUPFAM" id="SSF57667">
    <property type="entry name" value="beta-beta-alpha zinc fingers"/>
    <property type="match status" value="1"/>
</dbReference>
<dbReference type="OrthoDB" id="6571533at2759"/>
<name>A0A8R2JS45_ACYPI</name>
<feature type="domain" description="C2H2-type" evidence="1">
    <location>
        <begin position="2"/>
        <end position="18"/>
    </location>
</feature>
<dbReference type="InterPro" id="IPR013087">
    <property type="entry name" value="Znf_C2H2_type"/>
</dbReference>
<dbReference type="Gene3D" id="3.30.160.60">
    <property type="entry name" value="Classic Zinc Finger"/>
    <property type="match status" value="1"/>
</dbReference>
<dbReference type="InterPro" id="IPR036236">
    <property type="entry name" value="Znf_C2H2_sf"/>
</dbReference>
<organism evidence="2 3">
    <name type="scientific">Acyrthosiphon pisum</name>
    <name type="common">Pea aphid</name>
    <dbReference type="NCBI Taxonomy" id="7029"/>
    <lineage>
        <taxon>Eukaryota</taxon>
        <taxon>Metazoa</taxon>
        <taxon>Ecdysozoa</taxon>
        <taxon>Arthropoda</taxon>
        <taxon>Hexapoda</taxon>
        <taxon>Insecta</taxon>
        <taxon>Pterygota</taxon>
        <taxon>Neoptera</taxon>
        <taxon>Paraneoptera</taxon>
        <taxon>Hemiptera</taxon>
        <taxon>Sternorrhyncha</taxon>
        <taxon>Aphidomorpha</taxon>
        <taxon>Aphidoidea</taxon>
        <taxon>Aphididae</taxon>
        <taxon>Macrosiphini</taxon>
        <taxon>Acyrthosiphon</taxon>
    </lineage>
</organism>